<dbReference type="EMBL" id="JABDHM010000043">
    <property type="protein sequence ID" value="KAF5220988.1"/>
    <property type="molecule type" value="Genomic_DNA"/>
</dbReference>
<feature type="region of interest" description="Disordered" evidence="2">
    <location>
        <begin position="634"/>
        <end position="667"/>
    </location>
</feature>
<dbReference type="PANTHER" id="PTHR12181">
    <property type="entry name" value="LIPIN"/>
    <property type="match status" value="1"/>
</dbReference>
<dbReference type="InterPro" id="IPR013209">
    <property type="entry name" value="LNS2"/>
</dbReference>
<dbReference type="InterPro" id="IPR007651">
    <property type="entry name" value="Lipin_N"/>
</dbReference>
<dbReference type="SMART" id="SM00775">
    <property type="entry name" value="LNS2"/>
    <property type="match status" value="1"/>
</dbReference>
<dbReference type="InterPro" id="IPR036412">
    <property type="entry name" value="HAD-like_sf"/>
</dbReference>
<feature type="compositionally biased region" description="Basic and acidic residues" evidence="2">
    <location>
        <begin position="280"/>
        <end position="289"/>
    </location>
</feature>
<dbReference type="PANTHER" id="PTHR12181:SF12">
    <property type="entry name" value="PHOSPHATIDATE PHOSPHATASE"/>
    <property type="match status" value="1"/>
</dbReference>
<evidence type="ECO:0000256" key="1">
    <source>
        <dbReference type="ARBA" id="ARBA00005476"/>
    </source>
</evidence>
<protein>
    <recommendedName>
        <fullName evidence="3">LNS2/PITP domain-containing protein</fullName>
    </recommendedName>
</protein>
<accession>A0A7J6Y4I2</accession>
<feature type="region of interest" description="Disordered" evidence="2">
    <location>
        <begin position="758"/>
        <end position="864"/>
    </location>
</feature>
<dbReference type="VEuPathDB" id="TriTrypDB:ECC02_006005"/>
<feature type="compositionally biased region" description="Polar residues" evidence="2">
    <location>
        <begin position="786"/>
        <end position="797"/>
    </location>
</feature>
<proteinExistence type="inferred from homology"/>
<feature type="compositionally biased region" description="Polar residues" evidence="2">
    <location>
        <begin position="840"/>
        <end position="858"/>
    </location>
</feature>
<evidence type="ECO:0000256" key="2">
    <source>
        <dbReference type="SAM" id="MobiDB-lite"/>
    </source>
</evidence>
<dbReference type="Pfam" id="PF08235">
    <property type="entry name" value="LNS2"/>
    <property type="match status" value="1"/>
</dbReference>
<dbReference type="Pfam" id="PF04571">
    <property type="entry name" value="Lipin_N"/>
    <property type="match status" value="1"/>
</dbReference>
<feature type="compositionally biased region" description="Basic residues" evidence="2">
    <location>
        <begin position="634"/>
        <end position="643"/>
    </location>
</feature>
<name>A0A7J6Y4I2_TRYCR</name>
<feature type="region of interest" description="Disordered" evidence="2">
    <location>
        <begin position="98"/>
        <end position="142"/>
    </location>
</feature>
<dbReference type="GO" id="GO:0008195">
    <property type="term" value="F:phosphatidate phosphatase activity"/>
    <property type="evidence" value="ECO:0007669"/>
    <property type="project" value="TreeGrafter"/>
</dbReference>
<sequence>MISSISGFLSLNHLDMTSGANDVIVVRHSNGRLFSTPFNVRFGKVKVLRPSDKVVQVEVNGKPTSAVMKMGSDGEAFWLKPTPWSEYVSGRPESPIATATAYMNGGSSSHGNSGSRSPNRNVENLQPTEPVSESMNSPTIDAKTENSVAKEPLLEEDHEGHLKVNAVARQLGVDITEVQLAEETVVAAEMAMQRIAQMTIEYDDYIRETVLLEKDEGILSTDMDKLECRPVALENALLSVDDDTNVPPAILANTFGRSDRVYMETAGKDGDESGSVSVEIHSEKKEGGHETPTARAAKESENTDKEVLTTPKKRRAMGSQKSLAASDEGLDTLDDYLFEDPINPEEYGGEFGGYNTGGTPASVPVVQEAGSEFPNLPLKTSTPDEKQCGEPSLSREKLEEVVYFTRTLIPTEADLRKLNLVEGHNQVRYITHSSLRGEVAVDANVYLWDSTDRLVVSDVDGTITKSDLWGHLMPLIGRDWTHPGICSLYSKIDRNGYKFVYLTARSVSQVSMTRNFLWKIEQDGFRLPKGPVLTAPQRFFTALTQEVSKKSHVFKIACLKSVLDTFPAQSKPFYAGFGNRFNDVVSYTATQIPQHKIFIIDPNSVLHVYNVRQTYKNLAHLVDVTFPPIVKRIHHHHHHRHHTPRETSDNLQSPDAFADAEDGSENSTAAVVGTRRIGSPGPAFLDVSDLQLLCDDDGSHLTSSSPFGMRPLSEGNVGRGHATASTTPLENHADLNIDQEFHSFLYWRVQPADLVAEKKETKENENVSKEPKQHGNRKGSRWLTFSLGTSSNHNNSDGLEGKSEDELNTRHVVGASESTGAQHSAPQTVAAAEDVVPKTGGTTQDSSRLPEGNSTQEISENDNV</sequence>
<dbReference type="InterPro" id="IPR026058">
    <property type="entry name" value="LIPIN"/>
</dbReference>
<feature type="compositionally biased region" description="Basic and acidic residues" evidence="2">
    <location>
        <begin position="296"/>
        <end position="307"/>
    </location>
</feature>
<comment type="similarity">
    <text evidence="1">Belongs to the lipin family.</text>
</comment>
<evidence type="ECO:0000313" key="4">
    <source>
        <dbReference type="EMBL" id="KAF5220988.1"/>
    </source>
</evidence>
<feature type="region of interest" description="Disordered" evidence="2">
    <location>
        <begin position="701"/>
        <end position="724"/>
    </location>
</feature>
<dbReference type="VEuPathDB" id="TriTrypDB:BCY84_16442"/>
<reference evidence="4 5" key="1">
    <citation type="journal article" date="2019" name="Genome Biol. Evol.">
        <title>Nanopore Sequencing Significantly Improves Genome Assembly of the Protozoan Parasite Trypanosoma cruzi.</title>
        <authorList>
            <person name="Diaz-Viraque F."/>
            <person name="Pita S."/>
            <person name="Greif G."/>
            <person name="de Souza R.C.M."/>
            <person name="Iraola G."/>
            <person name="Robello C."/>
        </authorList>
    </citation>
    <scope>NUCLEOTIDE SEQUENCE [LARGE SCALE GENOMIC DNA]</scope>
    <source>
        <strain evidence="4 5">Berenice</strain>
    </source>
</reference>
<feature type="compositionally biased region" description="Low complexity" evidence="2">
    <location>
        <begin position="104"/>
        <end position="121"/>
    </location>
</feature>
<feature type="domain" description="LNS2/PITP" evidence="3">
    <location>
        <begin position="454"/>
        <end position="609"/>
    </location>
</feature>
<dbReference type="AlphaFoldDB" id="A0A7J6Y4I2"/>
<feature type="region of interest" description="Disordered" evidence="2">
    <location>
        <begin position="266"/>
        <end position="326"/>
    </location>
</feature>
<gene>
    <name evidence="4" type="ORF">ECC02_006005</name>
</gene>
<evidence type="ECO:0000259" key="3">
    <source>
        <dbReference type="SMART" id="SM00775"/>
    </source>
</evidence>
<dbReference type="SUPFAM" id="SSF56784">
    <property type="entry name" value="HAD-like"/>
    <property type="match status" value="1"/>
</dbReference>
<feature type="compositionally biased region" description="Basic and acidic residues" evidence="2">
    <location>
        <begin position="758"/>
        <end position="773"/>
    </location>
</feature>
<dbReference type="InterPro" id="IPR031315">
    <property type="entry name" value="LNS2/PITP"/>
</dbReference>
<feature type="compositionally biased region" description="Polar residues" evidence="2">
    <location>
        <begin position="816"/>
        <end position="827"/>
    </location>
</feature>
<comment type="caution">
    <text evidence="4">The sequence shown here is derived from an EMBL/GenBank/DDBJ whole genome shotgun (WGS) entry which is preliminary data.</text>
</comment>
<feature type="compositionally biased region" description="Basic and acidic residues" evidence="2">
    <location>
        <begin position="799"/>
        <end position="809"/>
    </location>
</feature>
<evidence type="ECO:0000313" key="5">
    <source>
        <dbReference type="Proteomes" id="UP000583944"/>
    </source>
</evidence>
<dbReference type="Proteomes" id="UP000583944">
    <property type="component" value="Unassembled WGS sequence"/>
</dbReference>
<organism evidence="4 5">
    <name type="scientific">Trypanosoma cruzi</name>
    <dbReference type="NCBI Taxonomy" id="5693"/>
    <lineage>
        <taxon>Eukaryota</taxon>
        <taxon>Discoba</taxon>
        <taxon>Euglenozoa</taxon>
        <taxon>Kinetoplastea</taxon>
        <taxon>Metakinetoplastina</taxon>
        <taxon>Trypanosomatida</taxon>
        <taxon>Trypanosomatidae</taxon>
        <taxon>Trypanosoma</taxon>
        <taxon>Schizotrypanum</taxon>
    </lineage>
</organism>
<feature type="compositionally biased region" description="Polar residues" evidence="2">
    <location>
        <begin position="122"/>
        <end position="139"/>
    </location>
</feature>